<proteinExistence type="predicted"/>
<organism evidence="2">
    <name type="scientific">Ailuropoda melanoleuca</name>
    <name type="common">Giant panda</name>
    <dbReference type="NCBI Taxonomy" id="9646"/>
    <lineage>
        <taxon>Eukaryota</taxon>
        <taxon>Metazoa</taxon>
        <taxon>Chordata</taxon>
        <taxon>Craniata</taxon>
        <taxon>Vertebrata</taxon>
        <taxon>Euteleostomi</taxon>
        <taxon>Mammalia</taxon>
        <taxon>Eutheria</taxon>
        <taxon>Laurasiatheria</taxon>
        <taxon>Carnivora</taxon>
        <taxon>Caniformia</taxon>
        <taxon>Ursidae</taxon>
        <taxon>Ailuropoda</taxon>
    </lineage>
</organism>
<reference evidence="2" key="1">
    <citation type="journal article" date="2010" name="Nature">
        <title>The sequence and de novo assembly of the giant panda genome.</title>
        <authorList>
            <person name="Li R."/>
            <person name="Fan W."/>
            <person name="Tian G."/>
            <person name="Zhu H."/>
            <person name="He L."/>
            <person name="Cai J."/>
            <person name="Huang Q."/>
            <person name="Cai Q."/>
            <person name="Li B."/>
            <person name="Bai Y."/>
            <person name="Zhang Z."/>
            <person name="Zhang Y."/>
            <person name="Wang W."/>
            <person name="Li J."/>
            <person name="Wei F."/>
            <person name="Li H."/>
            <person name="Jian M."/>
            <person name="Li J."/>
            <person name="Zhang Z."/>
            <person name="Nielsen R."/>
            <person name="Li D."/>
            <person name="Gu W."/>
            <person name="Yang Z."/>
            <person name="Xuan Z."/>
            <person name="Ryder O.A."/>
            <person name="Leung F.C."/>
            <person name="Zhou Y."/>
            <person name="Cao J."/>
            <person name="Sun X."/>
            <person name="Fu Y."/>
            <person name="Fang X."/>
            <person name="Guo X."/>
            <person name="Wang B."/>
            <person name="Hou R."/>
            <person name="Shen F."/>
            <person name="Mu B."/>
            <person name="Ni P."/>
            <person name="Lin R."/>
            <person name="Qian W."/>
            <person name="Wang G."/>
            <person name="Yu C."/>
            <person name="Nie W."/>
            <person name="Wang J."/>
            <person name="Wu Z."/>
            <person name="Liang H."/>
            <person name="Min J."/>
            <person name="Wu Q."/>
            <person name="Cheng S."/>
            <person name="Ruan J."/>
            <person name="Wang M."/>
            <person name="Shi Z."/>
            <person name="Wen M."/>
            <person name="Liu B."/>
            <person name="Ren X."/>
            <person name="Zheng H."/>
            <person name="Dong D."/>
            <person name="Cook K."/>
            <person name="Shan G."/>
            <person name="Zhang H."/>
            <person name="Kosiol C."/>
            <person name="Xie X."/>
            <person name="Lu Z."/>
            <person name="Zheng H."/>
            <person name="Li Y."/>
            <person name="Steiner C.C."/>
            <person name="Lam T.T."/>
            <person name="Lin S."/>
            <person name="Zhang Q."/>
            <person name="Li G."/>
            <person name="Tian J."/>
            <person name="Gong T."/>
            <person name="Liu H."/>
            <person name="Zhang D."/>
            <person name="Fang L."/>
            <person name="Ye C."/>
            <person name="Zhang J."/>
            <person name="Hu W."/>
            <person name="Xu A."/>
            <person name="Ren Y."/>
            <person name="Zhang G."/>
            <person name="Bruford M.W."/>
            <person name="Li Q."/>
            <person name="Ma L."/>
            <person name="Guo Y."/>
            <person name="An N."/>
            <person name="Hu Y."/>
            <person name="Zheng Y."/>
            <person name="Shi Y."/>
            <person name="Li Z."/>
            <person name="Liu Q."/>
            <person name="Chen Y."/>
            <person name="Zhao J."/>
            <person name="Qu N."/>
            <person name="Zhao S."/>
            <person name="Tian F."/>
            <person name="Wang X."/>
            <person name="Wang H."/>
            <person name="Xu L."/>
            <person name="Liu X."/>
            <person name="Vinar T."/>
            <person name="Wang Y."/>
            <person name="Lam T.W."/>
            <person name="Yiu S.M."/>
            <person name="Liu S."/>
            <person name="Zhang H."/>
            <person name="Li D."/>
            <person name="Huang Y."/>
            <person name="Wang X."/>
            <person name="Yang G."/>
            <person name="Jiang Z."/>
            <person name="Wang J."/>
            <person name="Qin N."/>
            <person name="Li L."/>
            <person name="Li J."/>
            <person name="Bolund L."/>
            <person name="Kristiansen K."/>
            <person name="Wong G.K."/>
            <person name="Olson M."/>
            <person name="Zhang X."/>
            <person name="Li S."/>
            <person name="Yang H."/>
            <person name="Wang J."/>
            <person name="Wang J."/>
        </authorList>
    </citation>
    <scope>NUCLEOTIDE SEQUENCE [LARGE SCALE GENOMIC DNA]</scope>
</reference>
<protein>
    <submittedName>
        <fullName evidence="2">Uncharacterized protein</fullName>
    </submittedName>
</protein>
<evidence type="ECO:0000256" key="1">
    <source>
        <dbReference type="SAM" id="MobiDB-lite"/>
    </source>
</evidence>
<accession>D2I2T3</accession>
<sequence length="177" mass="19709">MASARNCKYMVRIQCSWGVGELTTESEEESYPKKRNYTMEIVPSASLDTFPSENENFLCDLTDIAVTKKPCSLEIARAPSPRTDNASEVAITAPGSSNHRNSSTGPTPDCSPPSPDTALKNIVKVIRPQLRRDPIKKKQTCYRSKEKKEKSSGASSLKRLKEIDDLKKDELLLNTYP</sequence>
<gene>
    <name evidence="2" type="ORF">PANDA_019735</name>
</gene>
<dbReference type="EMBL" id="GL194208">
    <property type="protein sequence ID" value="EFB19047.1"/>
    <property type="molecule type" value="Genomic_DNA"/>
</dbReference>
<dbReference type="InParanoid" id="D2I2T3"/>
<dbReference type="AlphaFoldDB" id="D2I2T3"/>
<name>D2I2T3_AILME</name>
<evidence type="ECO:0000313" key="2">
    <source>
        <dbReference type="EMBL" id="EFB19047.1"/>
    </source>
</evidence>
<feature type="region of interest" description="Disordered" evidence="1">
    <location>
        <begin position="76"/>
        <end position="161"/>
    </location>
</feature>